<gene>
    <name evidence="13" type="primary">LOC108736104</name>
</gene>
<sequence length="1774" mass="202501">MDGVHNRRYKSNVCGNFFGNFHHKAYFDYAYGKKFRNKFKYPGYSFSKPNSAVIKPPLLGSISKKLPDMCNETYQCSSTRVERQNQTETTFKSCKRNEPSSTSVKDNGNKNGLVVSTKSSSRQNIQKMFLELNKSRSDLDTKRNSSSSSSKNFKKKQQHTLLKMLLQNAEYPWKKIKDKLNFYDTCNGNNCSSNTSNNVKKSRTPFTSHNLRKIEKEDVTSIPLEANYVGHLSNNTGHLLLDKSTPLHCNCEYHQNAVTSEEIKCKRYIKNGLNRRETSLFHKPSQTFDYSKRVKTKPADPARRSNSYPNQKYNEHPAGCNNNPPKHSESFVNISKVKSANRDVNSELLLHKSYKNYLVNPVFVHCNNPQFPNFDNQITLHRTVSNHNLKSFDQTQDNGTITEEKPHTTVNIKINLENKGQSQNSIIYCSQDDLYCNLLVDPSSPLCSHNADKQNGCHLRWYQCQKMAPFHKPASHCDNTTSYHETNNTGVKNVNVTSTQKPERINKMIQNDIHVKKDAYVQNPYRENKNIQTEKSGLMTGNKNTPCSSSRQRIKTNKNIYLVSVNNNRLGAESTSSVRRTSDNGLLSSTNDADKCCYQNLSSQCDNKEQECVECPKLVPYSISSSDDINETEEQVEIIEKLQSQNKPNEITKCDRPYTKLSIDKNIDKNTSKCVDIFYNFENKCNVFQCKVSKTKFVKPKRDTEKTFLNRYNCNRSQLYKDIDKSEMASSLSRISSTQIEENAKVFLNGLEEAPWICIFDGISNFKSGSDTSLNKKCEYTGNNSNNNFRAMLEVTNNGPKTENVENLPIMVLLNSEQNGNTVSNLSLRSTVEEERNQSKYLDVDKCCSIKNKPDMYKNITKNYGAIDNETGHCDIKKGTGTRSRSICSIMDYIKPLNKSVQFSSDYITKDNLKIGYIISRIEDLLNVLNDNIAEKLNNVKKKEHQTTNRNHIPKSFINLTKTMENSDSRTDSVSSWEEPVKSSSKYIDFQKDANNNCNKEESVKKIKTRERNVKQPNSTCNNTVVSLSFYNGAEQKNIDIVQEDTWKTRWLKRLCKNCESNKHLTYPTDSKIEIKNNLRKSTPNKQNSRVLNKDIKNDLWDKCNSTKTFYCNHCGSRWNEKIKIKNITNLKSRNSEYGNSKIMLKKCPKCRKYTYIINKRQPKSARYNVSKKKCVSKTSVTSSSCLNVADNTSCHEIILSMMNPKRQEIQKSTKEDFYNAQYVADLREETFLKMMEPKRRPATRDFPTMQKLTKQVSIMNGLNGHTNGDLNGCDIITQNQQKGCWTIGLINSKFKYLTAETFGFKINANGASLKKKQIWTLEPDLATSGESYIYLKSHLDKYLAVDSFGNVTCENEEKDPGSKFLISVAEDGTGRWAFRNVVRGYFLGASQDKLTCTAKIPGDAEFWLVHLAARPQINLRSVGRKRFAHLSENQEEIYVDANIPWGEDTLFTLEFRADESGKYALHTCNNKYLSLGGKLVDKCSSDCLFTAEYHSGYLALRDKNGSYLSPIGSKAVLKTRSNTVTKDELFSLEDSLPQASFVAALNAKYVSVKQGVDVTANQDEISDHETFQLEFDWSTKRWYIRTMQDRYWTLETGGGIQAAGDKRSSNALFDLIWQGDGSVAFRANNGRYVTTKRSGHLYANSDAVDENSKYFFYLINRPILVLKSEQGFVGYKSGNNTKLECNRAMYETIQVERAEKGVVYFKGQNGKYWHCDNEGVTADSDIPEGFYLELREPTRLSIKSVNGSYLTASKNGVFRLGDSSYENATQWEY</sequence>
<dbReference type="Gene3D" id="2.80.10.50">
    <property type="match status" value="4"/>
</dbReference>
<keyword evidence="12" id="KW-1185">Reference proteome</keyword>
<name>A0A1W4WV15_AGRPL</name>
<evidence type="ECO:0000256" key="6">
    <source>
        <dbReference type="ARBA" id="ARBA00023203"/>
    </source>
</evidence>
<dbReference type="FunFam" id="2.80.10.50:FF:000064">
    <property type="entry name" value="Fascin"/>
    <property type="match status" value="1"/>
</dbReference>
<dbReference type="FunFam" id="2.80.10.50:FF:000015">
    <property type="entry name" value="Fascin"/>
    <property type="match status" value="1"/>
</dbReference>
<dbReference type="Proteomes" id="UP000192223">
    <property type="component" value="Unplaced"/>
</dbReference>
<dbReference type="GO" id="GO:0005856">
    <property type="term" value="C:cytoskeleton"/>
    <property type="evidence" value="ECO:0007669"/>
    <property type="project" value="UniProtKB-SubCell"/>
</dbReference>
<evidence type="ECO:0000256" key="1">
    <source>
        <dbReference type="ARBA" id="ARBA00004245"/>
    </source>
</evidence>
<dbReference type="OrthoDB" id="10259868at2759"/>
<dbReference type="PANTHER" id="PTHR12928:SF0">
    <property type="entry name" value="FSHD REGION GENE 1"/>
    <property type="match status" value="1"/>
</dbReference>
<feature type="region of interest" description="Disordered" evidence="10">
    <location>
        <begin position="291"/>
        <end position="327"/>
    </location>
</feature>
<dbReference type="InterPro" id="IPR010414">
    <property type="entry name" value="FRG1"/>
</dbReference>
<dbReference type="CDD" id="cd23347">
    <property type="entry name" value="beta-trefoil_singed_rpt1"/>
    <property type="match status" value="1"/>
</dbReference>
<evidence type="ECO:0000256" key="2">
    <source>
        <dbReference type="ARBA" id="ARBA00004604"/>
    </source>
</evidence>
<feature type="domain" description="Fascin-like" evidence="11">
    <location>
        <begin position="1419"/>
        <end position="1533"/>
    </location>
</feature>
<feature type="domain" description="Fascin-like" evidence="11">
    <location>
        <begin position="1547"/>
        <end position="1655"/>
    </location>
</feature>
<evidence type="ECO:0000259" key="11">
    <source>
        <dbReference type="Pfam" id="PF06268"/>
    </source>
</evidence>
<comment type="similarity">
    <text evidence="3">Belongs to the fascin family.</text>
</comment>
<evidence type="ECO:0000313" key="12">
    <source>
        <dbReference type="Proteomes" id="UP000192223"/>
    </source>
</evidence>
<feature type="compositionally biased region" description="Basic and acidic residues" evidence="10">
    <location>
        <begin position="133"/>
        <end position="143"/>
    </location>
</feature>
<accession>A0A1W4WV15</accession>
<dbReference type="GO" id="GO:0005730">
    <property type="term" value="C:nucleolus"/>
    <property type="evidence" value="ECO:0007669"/>
    <property type="project" value="UniProtKB-SubCell"/>
</dbReference>
<evidence type="ECO:0000256" key="7">
    <source>
        <dbReference type="ARBA" id="ARBA00023212"/>
    </source>
</evidence>
<feature type="region of interest" description="Disordered" evidence="10">
    <location>
        <begin position="87"/>
        <end position="156"/>
    </location>
</feature>
<dbReference type="CDD" id="cd23355">
    <property type="entry name" value="beta-trefoil_singed_rpt3"/>
    <property type="match status" value="1"/>
</dbReference>
<dbReference type="FunFam" id="2.80.10.50:FF:000008">
    <property type="entry name" value="Fascin"/>
    <property type="match status" value="1"/>
</dbReference>
<dbReference type="CTD" id="136026019"/>
<evidence type="ECO:0000256" key="10">
    <source>
        <dbReference type="SAM" id="MobiDB-lite"/>
    </source>
</evidence>
<dbReference type="InParanoid" id="A0A1W4WV15"/>
<evidence type="ECO:0000256" key="9">
    <source>
        <dbReference type="SAM" id="Coils"/>
    </source>
</evidence>
<feature type="coiled-coil region" evidence="9">
    <location>
        <begin position="919"/>
        <end position="946"/>
    </location>
</feature>
<comment type="subcellular location">
    <subcellularLocation>
        <location evidence="1">Cytoplasm</location>
        <location evidence="1">Cytoskeleton</location>
    </subcellularLocation>
    <subcellularLocation>
        <location evidence="2">Nucleus</location>
        <location evidence="2">Nucleolus</location>
    </subcellularLocation>
</comment>
<keyword evidence="5" id="KW-0963">Cytoplasm</keyword>
<dbReference type="STRING" id="224129.A0A1W4WV15"/>
<evidence type="ECO:0000256" key="3">
    <source>
        <dbReference type="ARBA" id="ARBA00007415"/>
    </source>
</evidence>
<evidence type="ECO:0000256" key="4">
    <source>
        <dbReference type="ARBA" id="ARBA00010878"/>
    </source>
</evidence>
<evidence type="ECO:0000313" key="13">
    <source>
        <dbReference type="RefSeq" id="XP_018323900.1"/>
    </source>
</evidence>
<dbReference type="SUPFAM" id="SSF50405">
    <property type="entry name" value="Actin-crosslinking proteins"/>
    <property type="match status" value="4"/>
</dbReference>
<dbReference type="GeneID" id="108736104"/>
<keyword evidence="9" id="KW-0175">Coiled coil</keyword>
<dbReference type="InterPro" id="IPR008999">
    <property type="entry name" value="Actin-crosslinking"/>
</dbReference>
<dbReference type="GO" id="GO:0055120">
    <property type="term" value="C:striated muscle dense body"/>
    <property type="evidence" value="ECO:0007669"/>
    <property type="project" value="TreeGrafter"/>
</dbReference>
<feature type="domain" description="Fascin-like" evidence="11">
    <location>
        <begin position="1296"/>
        <end position="1409"/>
    </location>
</feature>
<dbReference type="GO" id="GO:0051015">
    <property type="term" value="F:actin filament binding"/>
    <property type="evidence" value="ECO:0007669"/>
    <property type="project" value="InterPro"/>
</dbReference>
<keyword evidence="8" id="KW-0539">Nucleus</keyword>
<dbReference type="GO" id="GO:0030674">
    <property type="term" value="F:protein-macromolecule adaptor activity"/>
    <property type="evidence" value="ECO:0007669"/>
    <property type="project" value="InterPro"/>
</dbReference>
<dbReference type="FunFam" id="2.80.10.50:FF:000010">
    <property type="entry name" value="Fascin"/>
    <property type="match status" value="1"/>
</dbReference>
<dbReference type="RefSeq" id="XP_018323900.1">
    <property type="nucleotide sequence ID" value="XM_018468398.2"/>
</dbReference>
<comment type="similarity">
    <text evidence="4">Belongs to the FRG1 family.</text>
</comment>
<protein>
    <recommendedName>
        <fullName evidence="11">Fascin-like domain-containing protein</fullName>
    </recommendedName>
</protein>
<dbReference type="CDD" id="cd23351">
    <property type="entry name" value="beta-trefoil_singed_rpt2"/>
    <property type="match status" value="1"/>
</dbReference>
<keyword evidence="6" id="KW-0009">Actin-binding</keyword>
<dbReference type="GO" id="GO:0071013">
    <property type="term" value="C:catalytic step 2 spliceosome"/>
    <property type="evidence" value="ECO:0007669"/>
    <property type="project" value="TreeGrafter"/>
</dbReference>
<feature type="compositionally biased region" description="Polar residues" evidence="10">
    <location>
        <begin position="99"/>
        <end position="126"/>
    </location>
</feature>
<feature type="domain" description="Fascin-like" evidence="11">
    <location>
        <begin position="1682"/>
        <end position="1774"/>
    </location>
</feature>
<evidence type="ECO:0000256" key="5">
    <source>
        <dbReference type="ARBA" id="ARBA00022490"/>
    </source>
</evidence>
<proteinExistence type="inferred from homology"/>
<dbReference type="PANTHER" id="PTHR12928">
    <property type="entry name" value="FRG1 PROTEIN"/>
    <property type="match status" value="1"/>
</dbReference>
<keyword evidence="7" id="KW-0206">Cytoskeleton</keyword>
<evidence type="ECO:0000256" key="8">
    <source>
        <dbReference type="ARBA" id="ARBA00023242"/>
    </source>
</evidence>
<reference evidence="13" key="1">
    <citation type="submission" date="2025-08" db="UniProtKB">
        <authorList>
            <consortium name="RefSeq"/>
        </authorList>
    </citation>
    <scope>IDENTIFICATION</scope>
    <source>
        <tissue evidence="13">Entire body</tissue>
    </source>
</reference>
<dbReference type="InterPro" id="IPR022768">
    <property type="entry name" value="Fascin-like_dom"/>
</dbReference>
<dbReference type="Pfam" id="PF06268">
    <property type="entry name" value="Fascin"/>
    <property type="match status" value="4"/>
</dbReference>
<organism evidence="12 13">
    <name type="scientific">Agrilus planipennis</name>
    <name type="common">Emerald ash borer</name>
    <name type="synonym">Agrilus marcopoli</name>
    <dbReference type="NCBI Taxonomy" id="224129"/>
    <lineage>
        <taxon>Eukaryota</taxon>
        <taxon>Metazoa</taxon>
        <taxon>Ecdysozoa</taxon>
        <taxon>Arthropoda</taxon>
        <taxon>Hexapoda</taxon>
        <taxon>Insecta</taxon>
        <taxon>Pterygota</taxon>
        <taxon>Neoptera</taxon>
        <taxon>Endopterygota</taxon>
        <taxon>Coleoptera</taxon>
        <taxon>Polyphaga</taxon>
        <taxon>Elateriformia</taxon>
        <taxon>Buprestoidea</taxon>
        <taxon>Buprestidae</taxon>
        <taxon>Agrilinae</taxon>
        <taxon>Agrilus</taxon>
    </lineage>
</organism>